<comment type="caution">
    <text evidence="2">The sequence shown here is derived from an EMBL/GenBank/DDBJ whole genome shotgun (WGS) entry which is preliminary data.</text>
</comment>
<protein>
    <submittedName>
        <fullName evidence="2">Uncharacterized protein</fullName>
    </submittedName>
</protein>
<keyword evidence="3" id="KW-1185">Reference proteome</keyword>
<dbReference type="PANTHER" id="PTHR37226:SF4">
    <property type="entry name" value="GOLGIN FAMILY A PROTEIN"/>
    <property type="match status" value="1"/>
</dbReference>
<feature type="coiled-coil region" evidence="1">
    <location>
        <begin position="155"/>
        <end position="189"/>
    </location>
</feature>
<dbReference type="Proteomes" id="UP000775213">
    <property type="component" value="Unassembled WGS sequence"/>
</dbReference>
<evidence type="ECO:0000313" key="3">
    <source>
        <dbReference type="Proteomes" id="UP000775213"/>
    </source>
</evidence>
<organism evidence="2 3">
    <name type="scientific">Dendrobium chrysotoxum</name>
    <name type="common">Orchid</name>
    <dbReference type="NCBI Taxonomy" id="161865"/>
    <lineage>
        <taxon>Eukaryota</taxon>
        <taxon>Viridiplantae</taxon>
        <taxon>Streptophyta</taxon>
        <taxon>Embryophyta</taxon>
        <taxon>Tracheophyta</taxon>
        <taxon>Spermatophyta</taxon>
        <taxon>Magnoliopsida</taxon>
        <taxon>Liliopsida</taxon>
        <taxon>Asparagales</taxon>
        <taxon>Orchidaceae</taxon>
        <taxon>Epidendroideae</taxon>
        <taxon>Malaxideae</taxon>
        <taxon>Dendrobiinae</taxon>
        <taxon>Dendrobium</taxon>
    </lineage>
</organism>
<name>A0AAV7H1F2_DENCH</name>
<keyword evidence="1" id="KW-0175">Coiled coil</keyword>
<dbReference type="PANTHER" id="PTHR37226">
    <property type="entry name" value="GOLGIN FAMILY A PROTEIN"/>
    <property type="match status" value="1"/>
</dbReference>
<gene>
    <name evidence="2" type="ORF">IEQ34_010426</name>
</gene>
<evidence type="ECO:0000313" key="2">
    <source>
        <dbReference type="EMBL" id="KAH0462851.1"/>
    </source>
</evidence>
<dbReference type="AlphaFoldDB" id="A0AAV7H1F2"/>
<sequence>MGIAVSRCYSKHIVEPRELRARICVLEEEIKELRSEKEKNEHLFSLQRRKHKEEVAMLRRKVEEEEEMVRRLEMSAVPQLPPATAAIGGKEWEWRPRLERDYVVERMREEQARKEAAVDKWKQLYLAIKTELDELILRTNEGGQFCWGSAQGAMVESLQKELKAKEEALEALRAKLMTMEKEGERREREIDIVRQSLRILSNTKRNRGRRNMKRILHM</sequence>
<evidence type="ECO:0000256" key="1">
    <source>
        <dbReference type="SAM" id="Coils"/>
    </source>
</evidence>
<accession>A0AAV7H1F2</accession>
<reference evidence="2 3" key="1">
    <citation type="journal article" date="2021" name="Hortic Res">
        <title>Chromosome-scale assembly of the Dendrobium chrysotoxum genome enhances the understanding of orchid evolution.</title>
        <authorList>
            <person name="Zhang Y."/>
            <person name="Zhang G.Q."/>
            <person name="Zhang D."/>
            <person name="Liu X.D."/>
            <person name="Xu X.Y."/>
            <person name="Sun W.H."/>
            <person name="Yu X."/>
            <person name="Zhu X."/>
            <person name="Wang Z.W."/>
            <person name="Zhao X."/>
            <person name="Zhong W.Y."/>
            <person name="Chen H."/>
            <person name="Yin W.L."/>
            <person name="Huang T."/>
            <person name="Niu S.C."/>
            <person name="Liu Z.J."/>
        </authorList>
    </citation>
    <scope>NUCLEOTIDE SEQUENCE [LARGE SCALE GENOMIC DNA]</scope>
    <source>
        <strain evidence="2">Lindl</strain>
    </source>
</reference>
<proteinExistence type="predicted"/>
<dbReference type="EMBL" id="JAGFBR010000009">
    <property type="protein sequence ID" value="KAH0462851.1"/>
    <property type="molecule type" value="Genomic_DNA"/>
</dbReference>
<feature type="coiled-coil region" evidence="1">
    <location>
        <begin position="48"/>
        <end position="75"/>
    </location>
</feature>